<keyword evidence="1" id="KW-0472">Membrane</keyword>
<reference evidence="2 3" key="1">
    <citation type="journal article" date="2022" name="G3 (Bethesda)">
        <title>Whole-genome sequence and methylome profiling of the almond [Prunus dulcis (Mill.) D.A. Webb] cultivar 'Nonpareil'.</title>
        <authorList>
            <person name="D'Amico-Willman K.M."/>
            <person name="Ouma W.Z."/>
            <person name="Meulia T."/>
            <person name="Sideli G.M."/>
            <person name="Gradziel T.M."/>
            <person name="Fresnedo-Ramirez J."/>
        </authorList>
    </citation>
    <scope>NUCLEOTIDE SEQUENCE [LARGE SCALE GENOMIC DNA]</scope>
    <source>
        <strain evidence="2">Clone GOH B32 T37-40</strain>
    </source>
</reference>
<keyword evidence="1" id="KW-0812">Transmembrane</keyword>
<dbReference type="EMBL" id="JAJFAZ020000008">
    <property type="protein sequence ID" value="KAI5312814.1"/>
    <property type="molecule type" value="Genomic_DNA"/>
</dbReference>
<protein>
    <submittedName>
        <fullName evidence="2">Uncharacterized protein</fullName>
    </submittedName>
</protein>
<accession>A0AAD4UVF1</accession>
<dbReference type="Proteomes" id="UP001054821">
    <property type="component" value="Chromosome 8"/>
</dbReference>
<evidence type="ECO:0000313" key="2">
    <source>
        <dbReference type="EMBL" id="KAI5312814.1"/>
    </source>
</evidence>
<gene>
    <name evidence="2" type="ORF">L3X38_041988</name>
</gene>
<evidence type="ECO:0000256" key="1">
    <source>
        <dbReference type="SAM" id="Phobius"/>
    </source>
</evidence>
<name>A0AAD4UVF1_PRUDU</name>
<proteinExistence type="predicted"/>
<feature type="transmembrane region" description="Helical" evidence="1">
    <location>
        <begin position="70"/>
        <end position="98"/>
    </location>
</feature>
<keyword evidence="1" id="KW-1133">Transmembrane helix</keyword>
<dbReference type="AlphaFoldDB" id="A0AAD4UVF1"/>
<sequence length="107" mass="11608">MISCISCSVAKVVAIECVPHSSNPSIGICFSNPDNQEIYATNLCSLVSSCQVFMPCLGKLVCRLHCCWSCVAFIISSIIFNKGYIMAISGFLVTFHTINDSLSLLYA</sequence>
<comment type="caution">
    <text evidence="2">The sequence shown here is derived from an EMBL/GenBank/DDBJ whole genome shotgun (WGS) entry which is preliminary data.</text>
</comment>
<keyword evidence="3" id="KW-1185">Reference proteome</keyword>
<organism evidence="2 3">
    <name type="scientific">Prunus dulcis</name>
    <name type="common">Almond</name>
    <name type="synonym">Amygdalus dulcis</name>
    <dbReference type="NCBI Taxonomy" id="3755"/>
    <lineage>
        <taxon>Eukaryota</taxon>
        <taxon>Viridiplantae</taxon>
        <taxon>Streptophyta</taxon>
        <taxon>Embryophyta</taxon>
        <taxon>Tracheophyta</taxon>
        <taxon>Spermatophyta</taxon>
        <taxon>Magnoliopsida</taxon>
        <taxon>eudicotyledons</taxon>
        <taxon>Gunneridae</taxon>
        <taxon>Pentapetalae</taxon>
        <taxon>rosids</taxon>
        <taxon>fabids</taxon>
        <taxon>Rosales</taxon>
        <taxon>Rosaceae</taxon>
        <taxon>Amygdaloideae</taxon>
        <taxon>Amygdaleae</taxon>
        <taxon>Prunus</taxon>
    </lineage>
</organism>
<evidence type="ECO:0000313" key="3">
    <source>
        <dbReference type="Proteomes" id="UP001054821"/>
    </source>
</evidence>